<dbReference type="EMBL" id="CP047593">
    <property type="protein sequence ID" value="QHI70623.1"/>
    <property type="molecule type" value="Genomic_DNA"/>
</dbReference>
<protein>
    <submittedName>
        <fullName evidence="1">Uncharacterized protein</fullName>
    </submittedName>
</protein>
<keyword evidence="2" id="KW-1185">Reference proteome</keyword>
<dbReference type="Gene3D" id="2.60.120.430">
    <property type="entry name" value="Galactose-binding lectin"/>
    <property type="match status" value="1"/>
</dbReference>
<proteinExistence type="predicted"/>
<dbReference type="Proteomes" id="UP000464954">
    <property type="component" value="Chromosome"/>
</dbReference>
<sequence>MKHILLIATLCAAAHCLGDKPLDFWDEEIRLFNTARPARPLDVMLSAHRAAEFKPRGFSLDHADHKVGDLSIAYSPAKAGMPKRFGFFAGLWNEKWTLSPEASLTMWIKAENTDFSAPWRITLVDFQNLEAVGELNGITGDWQELTLPLSELKAANGFDWTQVKLCEFDAKLDKEALVHFDGIRFKNDKDVTGVTDKTVVQRMAEAEISRTLRMETALKTAADNENGGLYAPVAAFAKMMLNEDLETANQILTDELKQSSEANVWSLLHTPLYCRFYYMFSNRCGKFPGRMTPETEKLLLKTLWSRTSSKNDIHWARQSTWYLDGSENHDLNAKACNLVTSHIFMNEPDYKDRIYPDYGFGGSYHYGHAGYYGPGVDEKTRHHGGRANLSDEKKHNAADHYEAWLAYFKTYFRERAERGFFLEYGSYGYSKHTLNMFDLAQHYCGDDGLRSMLDNFLTLYWAEWAQVSISGVRGGPKTRHHSKVGGPDDKATADLIGFHLGGPGNAGPWWYWNIVNDYRLPSIVWKMALDREGMGCFTYKARGIGEEVNEMPRPLGTERSLVVDTEARMLKNTYVTPDYTLGTQMDHPLTAHSHLSICGRWHGMTFAQNPHCRIVPVGITDGPNEKGKKSPYDLEVMYHTAQHERTLIVQQSRRWYAIHPDWYPNSIEYNQPVGIWFGNEWDKRIEKDGWIFVQSGDAYAAVRPVLWDEAYEKENKKKTTGNQVFFNAPDDAPTVKLRTDCHKWNENKTMLIYEDNYTATIIEAGRRIDYPTLEEFMADVLDNPIALYKTVVPGDNILVYTPCGKDAKEMVFNCGTVQIPTIGNEPVNYSYPMTFDSPTLKSKYKSGKIRIEFGGETLDLDFSRKPWWNFWK</sequence>
<organism evidence="1 2">
    <name type="scientific">Tichowtungia aerotolerans</name>
    <dbReference type="NCBI Taxonomy" id="2697043"/>
    <lineage>
        <taxon>Bacteria</taxon>
        <taxon>Pseudomonadati</taxon>
        <taxon>Kiritimatiellota</taxon>
        <taxon>Tichowtungiia</taxon>
        <taxon>Tichowtungiales</taxon>
        <taxon>Tichowtungiaceae</taxon>
        <taxon>Tichowtungia</taxon>
    </lineage>
</organism>
<dbReference type="AlphaFoldDB" id="A0A6P1MBZ3"/>
<dbReference type="KEGG" id="taer:GT409_14635"/>
<name>A0A6P1MBZ3_9BACT</name>
<gene>
    <name evidence="1" type="ORF">GT409_14635</name>
</gene>
<dbReference type="InterPro" id="IPR008979">
    <property type="entry name" value="Galactose-bd-like_sf"/>
</dbReference>
<evidence type="ECO:0000313" key="2">
    <source>
        <dbReference type="Proteomes" id="UP000464954"/>
    </source>
</evidence>
<evidence type="ECO:0000313" key="1">
    <source>
        <dbReference type="EMBL" id="QHI70623.1"/>
    </source>
</evidence>
<reference evidence="1 2" key="1">
    <citation type="submission" date="2020-01" db="EMBL/GenBank/DDBJ databases">
        <title>Ponticoccus aerotolerans gen. nov., sp. nov., an anaerobic bacterium and proposal of Ponticoccusceae fam. nov., Ponticoccusles ord. nov. and Ponticoccuse classis nov. in the phylum Kiritimatiellaeota.</title>
        <authorList>
            <person name="Zhou L.Y."/>
            <person name="Du Z.J."/>
        </authorList>
    </citation>
    <scope>NUCLEOTIDE SEQUENCE [LARGE SCALE GENOMIC DNA]</scope>
    <source>
        <strain evidence="1 2">S-5007</strain>
    </source>
</reference>
<dbReference type="RefSeq" id="WP_160629797.1">
    <property type="nucleotide sequence ID" value="NZ_CP047593.1"/>
</dbReference>
<accession>A0A6P1MBZ3</accession>
<dbReference type="SUPFAM" id="SSF49785">
    <property type="entry name" value="Galactose-binding domain-like"/>
    <property type="match status" value="1"/>
</dbReference>